<dbReference type="Proteomes" id="UP001153148">
    <property type="component" value="Unassembled WGS sequence"/>
</dbReference>
<protein>
    <submittedName>
        <fullName evidence="1">Uncharacterized protein</fullName>
    </submittedName>
</protein>
<reference evidence="1" key="1">
    <citation type="submission" date="2021-03" db="EMBL/GenBank/DDBJ databases">
        <authorList>
            <person name="Tran Van P."/>
        </authorList>
    </citation>
    <scope>NUCLEOTIDE SEQUENCE</scope>
</reference>
<feature type="non-terminal residue" evidence="1">
    <location>
        <position position="195"/>
    </location>
</feature>
<dbReference type="EMBL" id="CAJPIN010006475">
    <property type="protein sequence ID" value="CAG2058019.1"/>
    <property type="molecule type" value="Genomic_DNA"/>
</dbReference>
<dbReference type="PANTHER" id="PTHR34924">
    <property type="entry name" value="UPF0573 PROTEIN C2ORF70"/>
    <property type="match status" value="1"/>
</dbReference>
<gene>
    <name evidence="1" type="ORF">TPAB3V08_LOCUS4994</name>
</gene>
<sequence>MSSPDGGSQKAPYSPKPDIVAANNIVNIREMLRPPKFSLTQVDSSRREDIDNFYKLCQMHRDQYKDYSGRLHPLDYFKTAEYKWQCPPELTRTYKRYPQYYVKYATPTVLDGNQARTVPIPYLPEREPYILCFYTGDLFLLSGASFYLDIPFITQFQTRFIKPVNRAGIPTICQCSQRSSVYGLLCLFGSPFRSQ</sequence>
<dbReference type="PANTHER" id="PTHR34924:SF1">
    <property type="entry name" value="PROTEIN FAM166C"/>
    <property type="match status" value="1"/>
</dbReference>
<evidence type="ECO:0000313" key="1">
    <source>
        <dbReference type="EMBL" id="CAG2058019.1"/>
    </source>
</evidence>
<proteinExistence type="predicted"/>
<accession>A0ABN7NQT1</accession>
<comment type="caution">
    <text evidence="1">The sequence shown here is derived from an EMBL/GenBank/DDBJ whole genome shotgun (WGS) entry which is preliminary data.</text>
</comment>
<dbReference type="InterPro" id="IPR052329">
    <property type="entry name" value="CIMIP2C"/>
</dbReference>
<evidence type="ECO:0000313" key="2">
    <source>
        <dbReference type="Proteomes" id="UP001153148"/>
    </source>
</evidence>
<organism evidence="1 2">
    <name type="scientific">Timema podura</name>
    <name type="common">Walking stick</name>
    <dbReference type="NCBI Taxonomy" id="61482"/>
    <lineage>
        <taxon>Eukaryota</taxon>
        <taxon>Metazoa</taxon>
        <taxon>Ecdysozoa</taxon>
        <taxon>Arthropoda</taxon>
        <taxon>Hexapoda</taxon>
        <taxon>Insecta</taxon>
        <taxon>Pterygota</taxon>
        <taxon>Neoptera</taxon>
        <taxon>Polyneoptera</taxon>
        <taxon>Phasmatodea</taxon>
        <taxon>Timematodea</taxon>
        <taxon>Timematoidea</taxon>
        <taxon>Timematidae</taxon>
        <taxon>Timema</taxon>
    </lineage>
</organism>
<keyword evidence="2" id="KW-1185">Reference proteome</keyword>
<name>A0ABN7NQT1_TIMPD</name>